<organism evidence="2 3">
    <name type="scientific">Penicillium freii</name>
    <dbReference type="NCBI Taxonomy" id="48697"/>
    <lineage>
        <taxon>Eukaryota</taxon>
        <taxon>Fungi</taxon>
        <taxon>Dikarya</taxon>
        <taxon>Ascomycota</taxon>
        <taxon>Pezizomycotina</taxon>
        <taxon>Eurotiomycetes</taxon>
        <taxon>Eurotiomycetidae</taxon>
        <taxon>Eurotiales</taxon>
        <taxon>Aspergillaceae</taxon>
        <taxon>Penicillium</taxon>
    </lineage>
</organism>
<feature type="region of interest" description="Disordered" evidence="1">
    <location>
        <begin position="1"/>
        <end position="30"/>
    </location>
</feature>
<feature type="compositionally biased region" description="Basic and acidic residues" evidence="1">
    <location>
        <begin position="8"/>
        <end position="17"/>
    </location>
</feature>
<dbReference type="AlphaFoldDB" id="A0A101M8P3"/>
<comment type="caution">
    <text evidence="2">The sequence shown here is derived from an EMBL/GenBank/DDBJ whole genome shotgun (WGS) entry which is preliminary data.</text>
</comment>
<proteinExistence type="predicted"/>
<gene>
    <name evidence="2" type="ORF">ACN42_g11271</name>
</gene>
<evidence type="ECO:0000313" key="2">
    <source>
        <dbReference type="EMBL" id="KUM55962.1"/>
    </source>
</evidence>
<protein>
    <submittedName>
        <fullName evidence="2">Uncharacterized protein</fullName>
    </submittedName>
</protein>
<dbReference type="Proteomes" id="UP000055045">
    <property type="component" value="Unassembled WGS sequence"/>
</dbReference>
<accession>A0A101M8P3</accession>
<keyword evidence="3" id="KW-1185">Reference proteome</keyword>
<dbReference type="EMBL" id="LLXE01000589">
    <property type="protein sequence ID" value="KUM55962.1"/>
    <property type="molecule type" value="Genomic_DNA"/>
</dbReference>
<reference evidence="2 3" key="1">
    <citation type="submission" date="2015-10" db="EMBL/GenBank/DDBJ databases">
        <title>Genome sequencing of Penicillium freii.</title>
        <authorList>
            <person name="Nguyen H.D."/>
            <person name="Visagie C.M."/>
            <person name="Seifert K.A."/>
        </authorList>
    </citation>
    <scope>NUCLEOTIDE SEQUENCE [LARGE SCALE GENOMIC DNA]</scope>
    <source>
        <strain evidence="2 3">DAOM 242723</strain>
    </source>
</reference>
<evidence type="ECO:0000313" key="3">
    <source>
        <dbReference type="Proteomes" id="UP000055045"/>
    </source>
</evidence>
<sequence>MRVNTDSVGKERKKELIVGDDEGEEGESRVPRKAQVLFSAGLWLPLAPPLHQSASTADSRSCNDLPLRPFCLPFFFLASYTFKYSLIPSHPPDIIVHHLRTAWFSTSLQDAFYSVPFMLDSRFCTR</sequence>
<evidence type="ECO:0000256" key="1">
    <source>
        <dbReference type="SAM" id="MobiDB-lite"/>
    </source>
</evidence>
<name>A0A101M8P3_PENFR</name>